<organism evidence="6">
    <name type="scientific">hydrothermal vent metagenome</name>
    <dbReference type="NCBI Taxonomy" id="652676"/>
    <lineage>
        <taxon>unclassified sequences</taxon>
        <taxon>metagenomes</taxon>
        <taxon>ecological metagenomes</taxon>
    </lineage>
</organism>
<dbReference type="AlphaFoldDB" id="A0A3B1BAD8"/>
<feature type="domain" description="Peptidase S26" evidence="5">
    <location>
        <begin position="16"/>
        <end position="173"/>
    </location>
</feature>
<accession>A0A3B1BAD8</accession>
<dbReference type="PROSITE" id="PS00761">
    <property type="entry name" value="SPASE_I_3"/>
    <property type="match status" value="1"/>
</dbReference>
<dbReference type="InterPro" id="IPR000223">
    <property type="entry name" value="Pept_S26A_signal_pept_1"/>
</dbReference>
<evidence type="ECO:0000259" key="5">
    <source>
        <dbReference type="Pfam" id="PF10502"/>
    </source>
</evidence>
<name>A0A3B1BAD8_9ZZZZ</name>
<dbReference type="InterPro" id="IPR019533">
    <property type="entry name" value="Peptidase_S26"/>
</dbReference>
<comment type="catalytic activity">
    <reaction evidence="1">
        <text>Cleavage of hydrophobic, N-terminal signal or leader sequences from secreted and periplasmic proteins.</text>
        <dbReference type="EC" id="3.4.21.89"/>
    </reaction>
</comment>
<keyword evidence="4 6" id="KW-0378">Hydrolase</keyword>
<evidence type="ECO:0000256" key="4">
    <source>
        <dbReference type="ARBA" id="ARBA00022801"/>
    </source>
</evidence>
<evidence type="ECO:0000256" key="2">
    <source>
        <dbReference type="ARBA" id="ARBA00009370"/>
    </source>
</evidence>
<dbReference type="GO" id="GO:0006465">
    <property type="term" value="P:signal peptide processing"/>
    <property type="evidence" value="ECO:0007669"/>
    <property type="project" value="InterPro"/>
</dbReference>
<dbReference type="NCBIfam" id="TIGR02227">
    <property type="entry name" value="sigpep_I_bact"/>
    <property type="match status" value="1"/>
</dbReference>
<evidence type="ECO:0000313" key="6">
    <source>
        <dbReference type="EMBL" id="VAX15256.1"/>
    </source>
</evidence>
<dbReference type="EMBL" id="UOGC01000004">
    <property type="protein sequence ID" value="VAX15256.1"/>
    <property type="molecule type" value="Genomic_DNA"/>
</dbReference>
<dbReference type="Gene3D" id="2.10.109.10">
    <property type="entry name" value="Umud Fragment, subunit A"/>
    <property type="match status" value="1"/>
</dbReference>
<dbReference type="PANTHER" id="PTHR43390:SF1">
    <property type="entry name" value="CHLOROPLAST PROCESSING PEPTIDASE"/>
    <property type="match status" value="1"/>
</dbReference>
<evidence type="ECO:0000256" key="1">
    <source>
        <dbReference type="ARBA" id="ARBA00000677"/>
    </source>
</evidence>
<sequence>MDRVMQKDEAGEQSIWKEYLKAAVVAIVLALCIRTYVVQAFKIPSESMLQTLQVGDHLLVNKLVYRLHAPERGDIIVFQYPLDKSRDFVKRVVGLPGDKLAMEGNTVYINGEPLVEPYAIYQGVSPYGKFGPITVPEGKLFMMGDNRNNSQDSRVWGTLDVNLIHGKAFIVHWAWKDHTWGIRWNRIGKLLSVYGD</sequence>
<dbReference type="SUPFAM" id="SSF51306">
    <property type="entry name" value="LexA/Signal peptidase"/>
    <property type="match status" value="1"/>
</dbReference>
<comment type="similarity">
    <text evidence="2">Belongs to the peptidase S26 family.</text>
</comment>
<protein>
    <recommendedName>
        <fullName evidence="3">signal peptidase I</fullName>
        <ecNumber evidence="3">3.4.21.89</ecNumber>
    </recommendedName>
</protein>
<dbReference type="CDD" id="cd06530">
    <property type="entry name" value="S26_SPase_I"/>
    <property type="match status" value="1"/>
</dbReference>
<dbReference type="PROSITE" id="PS00760">
    <property type="entry name" value="SPASE_I_2"/>
    <property type="match status" value="1"/>
</dbReference>
<evidence type="ECO:0000256" key="3">
    <source>
        <dbReference type="ARBA" id="ARBA00013208"/>
    </source>
</evidence>
<proteinExistence type="inferred from homology"/>
<reference evidence="6" key="1">
    <citation type="submission" date="2018-06" db="EMBL/GenBank/DDBJ databases">
        <authorList>
            <person name="Zhirakovskaya E."/>
        </authorList>
    </citation>
    <scope>NUCLEOTIDE SEQUENCE</scope>
</reference>
<dbReference type="PANTHER" id="PTHR43390">
    <property type="entry name" value="SIGNAL PEPTIDASE I"/>
    <property type="match status" value="1"/>
</dbReference>
<gene>
    <name evidence="6" type="ORF">MNBD_NITROSPINAE01-1679</name>
</gene>
<dbReference type="EC" id="3.4.21.89" evidence="3"/>
<dbReference type="InterPro" id="IPR019757">
    <property type="entry name" value="Pept_S26A_signal_pept_1_Lys-AS"/>
</dbReference>
<dbReference type="PRINTS" id="PR00727">
    <property type="entry name" value="LEADERPTASE"/>
</dbReference>
<dbReference type="InterPro" id="IPR036286">
    <property type="entry name" value="LexA/Signal_pep-like_sf"/>
</dbReference>
<dbReference type="InterPro" id="IPR019758">
    <property type="entry name" value="Pept_S26A_signal_pept_1_CS"/>
</dbReference>
<dbReference type="GO" id="GO:0016020">
    <property type="term" value="C:membrane"/>
    <property type="evidence" value="ECO:0007669"/>
    <property type="project" value="InterPro"/>
</dbReference>
<dbReference type="Pfam" id="PF10502">
    <property type="entry name" value="Peptidase_S26"/>
    <property type="match status" value="1"/>
</dbReference>
<dbReference type="GO" id="GO:0009003">
    <property type="term" value="F:signal peptidase activity"/>
    <property type="evidence" value="ECO:0007669"/>
    <property type="project" value="UniProtKB-EC"/>
</dbReference>
<dbReference type="GO" id="GO:0004252">
    <property type="term" value="F:serine-type endopeptidase activity"/>
    <property type="evidence" value="ECO:0007669"/>
    <property type="project" value="InterPro"/>
</dbReference>